<accession>A0A2T9Z4B3</accession>
<dbReference type="InterPro" id="IPR038356">
    <property type="entry name" value="Tma16_sf"/>
</dbReference>
<evidence type="ECO:0000256" key="2">
    <source>
        <dbReference type="SAM" id="Coils"/>
    </source>
</evidence>
<feature type="compositionally biased region" description="Basic residues" evidence="3">
    <location>
        <begin position="20"/>
        <end position="29"/>
    </location>
</feature>
<evidence type="ECO:0000256" key="3">
    <source>
        <dbReference type="SAM" id="MobiDB-lite"/>
    </source>
</evidence>
<organism evidence="4 5">
    <name type="scientific">Furculomyces boomerangus</name>
    <dbReference type="NCBI Taxonomy" id="61424"/>
    <lineage>
        <taxon>Eukaryota</taxon>
        <taxon>Fungi</taxon>
        <taxon>Fungi incertae sedis</taxon>
        <taxon>Zoopagomycota</taxon>
        <taxon>Kickxellomycotina</taxon>
        <taxon>Harpellomycetes</taxon>
        <taxon>Harpellales</taxon>
        <taxon>Harpellaceae</taxon>
        <taxon>Furculomyces</taxon>
    </lineage>
</organism>
<dbReference type="Pfam" id="PF11176">
    <property type="entry name" value="Tma16"/>
    <property type="match status" value="1"/>
</dbReference>
<feature type="coiled-coil region" evidence="2">
    <location>
        <begin position="76"/>
        <end position="110"/>
    </location>
</feature>
<gene>
    <name evidence="4" type="ORF">BB559_000713</name>
</gene>
<comment type="similarity">
    <text evidence="1">Belongs to the TMA16 family.</text>
</comment>
<dbReference type="InterPro" id="IPR021346">
    <property type="entry name" value="Tma16"/>
</dbReference>
<name>A0A2T9Z4B3_9FUNG</name>
<evidence type="ECO:0008006" key="6">
    <source>
        <dbReference type="Google" id="ProtNLM"/>
    </source>
</evidence>
<evidence type="ECO:0000313" key="4">
    <source>
        <dbReference type="EMBL" id="PVU99437.1"/>
    </source>
</evidence>
<proteinExistence type="inferred from homology"/>
<reference evidence="4 5" key="1">
    <citation type="journal article" date="2018" name="MBio">
        <title>Comparative Genomics Reveals the Core Gene Toolbox for the Fungus-Insect Symbiosis.</title>
        <authorList>
            <person name="Wang Y."/>
            <person name="Stata M."/>
            <person name="Wang W."/>
            <person name="Stajich J.E."/>
            <person name="White M.M."/>
            <person name="Moncalvo J.M."/>
        </authorList>
    </citation>
    <scope>NUCLEOTIDE SEQUENCE [LARGE SCALE GENOMIC DNA]</scope>
    <source>
        <strain evidence="4 5">AUS-77-4</strain>
    </source>
</reference>
<dbReference type="PANTHER" id="PTHR13349:SF2">
    <property type="entry name" value="TRANSLATION MACHINERY-ASSOCIATED PROTEIN 16"/>
    <property type="match status" value="1"/>
</dbReference>
<dbReference type="Proteomes" id="UP000245699">
    <property type="component" value="Unassembled WGS sequence"/>
</dbReference>
<dbReference type="OrthoDB" id="270284at2759"/>
<feature type="region of interest" description="Disordered" evidence="3">
    <location>
        <begin position="1"/>
        <end position="46"/>
    </location>
</feature>
<comment type="caution">
    <text evidence="4">The sequence shown here is derived from an EMBL/GenBank/DDBJ whole genome shotgun (WGS) entry which is preliminary data.</text>
</comment>
<feature type="compositionally biased region" description="Basic and acidic residues" evidence="3">
    <location>
        <begin position="30"/>
        <end position="43"/>
    </location>
</feature>
<dbReference type="PANTHER" id="PTHR13349">
    <property type="entry name" value="TRANSLATION MACHINERY-ASSOCIATED PROTEIN 16"/>
    <property type="match status" value="1"/>
</dbReference>
<evidence type="ECO:0000313" key="5">
    <source>
        <dbReference type="Proteomes" id="UP000245699"/>
    </source>
</evidence>
<keyword evidence="5" id="KW-1185">Reference proteome</keyword>
<dbReference type="Gene3D" id="1.20.1440.170">
    <property type="entry name" value="Translation machinery-associated protein 16-like"/>
    <property type="match status" value="1"/>
</dbReference>
<dbReference type="EMBL" id="MBFT01000036">
    <property type="protein sequence ID" value="PVU99437.1"/>
    <property type="molecule type" value="Genomic_DNA"/>
</dbReference>
<dbReference type="GO" id="GO:0005634">
    <property type="term" value="C:nucleus"/>
    <property type="evidence" value="ECO:0007669"/>
    <property type="project" value="TreeGrafter"/>
</dbReference>
<protein>
    <recommendedName>
        <fullName evidence="6">Translation machinery-associated protein 16</fullName>
    </recommendedName>
</protein>
<sequence>MPNNKKKSLKSIRGKDKAHPYSRKAKQMHRAIERSDKLDDRKDKHLTKNLPKAQKFVWFKEKLKFDDSEKKKNLKKEELYELAKEYIQRNDDMVEQIKANRRENRQLTSKDELFIDAVNKEKREAEVNGLEVPTLTESSVFKALMEWDGDLNSIRLVKSARVTIKL</sequence>
<dbReference type="STRING" id="61424.A0A2T9Z4B3"/>
<keyword evidence="2" id="KW-0175">Coiled coil</keyword>
<feature type="compositionally biased region" description="Basic residues" evidence="3">
    <location>
        <begin position="1"/>
        <end position="12"/>
    </location>
</feature>
<evidence type="ECO:0000256" key="1">
    <source>
        <dbReference type="ARBA" id="ARBA00034127"/>
    </source>
</evidence>
<dbReference type="AlphaFoldDB" id="A0A2T9Z4B3"/>